<organism evidence="1 2">
    <name type="scientific">Mycobacterium gallinarum</name>
    <dbReference type="NCBI Taxonomy" id="39689"/>
    <lineage>
        <taxon>Bacteria</taxon>
        <taxon>Bacillati</taxon>
        <taxon>Actinomycetota</taxon>
        <taxon>Actinomycetes</taxon>
        <taxon>Mycobacteriales</taxon>
        <taxon>Mycobacteriaceae</taxon>
        <taxon>Mycobacterium</taxon>
    </lineage>
</organism>
<protein>
    <submittedName>
        <fullName evidence="1">Uncharacterized protein</fullName>
    </submittedName>
</protein>
<name>A0A9W4AXS8_9MYCO</name>
<reference evidence="1 2" key="1">
    <citation type="journal article" date="2019" name="Emerg. Microbes Infect.">
        <title>Comprehensive subspecies identification of 175 nontuberculous mycobacteria species based on 7547 genomic profiles.</title>
        <authorList>
            <person name="Matsumoto Y."/>
            <person name="Kinjo T."/>
            <person name="Motooka D."/>
            <person name="Nabeya D."/>
            <person name="Jung N."/>
            <person name="Uechi K."/>
            <person name="Horii T."/>
            <person name="Iida T."/>
            <person name="Fujita J."/>
            <person name="Nakamura S."/>
        </authorList>
    </citation>
    <scope>NUCLEOTIDE SEQUENCE [LARGE SCALE GENOMIC DNA]</scope>
    <source>
        <strain evidence="1 2">JCM 6399</strain>
    </source>
</reference>
<accession>A0A9W4AXS8</accession>
<evidence type="ECO:0000313" key="1">
    <source>
        <dbReference type="EMBL" id="BBY90514.1"/>
    </source>
</evidence>
<dbReference type="AlphaFoldDB" id="A0A9W4AXS8"/>
<sequence length="70" mass="7803">MIVAAHTERSVPGVDQFDGRVHDRLQGLIELETRGNHQHGLDQTVEAVAALDDLLDAILYLLEQFPQTKP</sequence>
<dbReference type="KEGG" id="mgau:MGALJ_01830"/>
<dbReference type="EMBL" id="AP022601">
    <property type="protein sequence ID" value="BBY90514.1"/>
    <property type="molecule type" value="Genomic_DNA"/>
</dbReference>
<gene>
    <name evidence="1" type="ORF">MGALJ_01830</name>
</gene>
<dbReference type="Proteomes" id="UP000465785">
    <property type="component" value="Chromosome"/>
</dbReference>
<keyword evidence="2" id="KW-1185">Reference proteome</keyword>
<proteinExistence type="predicted"/>
<evidence type="ECO:0000313" key="2">
    <source>
        <dbReference type="Proteomes" id="UP000465785"/>
    </source>
</evidence>